<evidence type="ECO:0000313" key="2">
    <source>
        <dbReference type="Proteomes" id="UP000694888"/>
    </source>
</evidence>
<evidence type="ECO:0000256" key="1">
    <source>
        <dbReference type="SAM" id="SignalP"/>
    </source>
</evidence>
<keyword evidence="1" id="KW-0732">Signal</keyword>
<sequence length="151" mass="15322">MNKFAATAVLAMILLAGRSMAQDEGSDQAEKCKSGCEFFCTSISKTCVDLPPLVNCAATQAACTGQCDGTCGCFAGCIENCHSLGGQCDNGGAGNPFISIICKSQITLCVSSCPAICAGQALTANIQQFVQQALGGLTDGLNLVLPGMAPK</sequence>
<name>A0ABM1A7N4_APLCA</name>
<dbReference type="Proteomes" id="UP000694888">
    <property type="component" value="Unplaced"/>
</dbReference>
<gene>
    <name evidence="3" type="primary">LOC106012841</name>
</gene>
<accession>A0ABM1A7N4</accession>
<organism evidence="2 3">
    <name type="scientific">Aplysia californica</name>
    <name type="common">California sea hare</name>
    <dbReference type="NCBI Taxonomy" id="6500"/>
    <lineage>
        <taxon>Eukaryota</taxon>
        <taxon>Metazoa</taxon>
        <taxon>Spiralia</taxon>
        <taxon>Lophotrochozoa</taxon>
        <taxon>Mollusca</taxon>
        <taxon>Gastropoda</taxon>
        <taxon>Heterobranchia</taxon>
        <taxon>Euthyneura</taxon>
        <taxon>Tectipleura</taxon>
        <taxon>Aplysiida</taxon>
        <taxon>Aplysioidea</taxon>
        <taxon>Aplysiidae</taxon>
        <taxon>Aplysia</taxon>
    </lineage>
</organism>
<proteinExistence type="predicted"/>
<protein>
    <submittedName>
        <fullName evidence="3">Uncharacterized protein LOC106012841 isoform X1</fullName>
    </submittedName>
</protein>
<dbReference type="GeneID" id="106012841"/>
<feature type="signal peptide" evidence="1">
    <location>
        <begin position="1"/>
        <end position="21"/>
    </location>
</feature>
<evidence type="ECO:0000313" key="3">
    <source>
        <dbReference type="RefSeq" id="XP_012942434.1"/>
    </source>
</evidence>
<reference evidence="3" key="1">
    <citation type="submission" date="2025-08" db="UniProtKB">
        <authorList>
            <consortium name="RefSeq"/>
        </authorList>
    </citation>
    <scope>IDENTIFICATION</scope>
</reference>
<keyword evidence="2" id="KW-1185">Reference proteome</keyword>
<dbReference type="RefSeq" id="XP_012942434.1">
    <property type="nucleotide sequence ID" value="XM_013086980.2"/>
</dbReference>
<feature type="chain" id="PRO_5045039458" evidence="1">
    <location>
        <begin position="22"/>
        <end position="151"/>
    </location>
</feature>